<evidence type="ECO:0000256" key="1">
    <source>
        <dbReference type="ARBA" id="ARBA00022553"/>
    </source>
</evidence>
<evidence type="ECO:0000256" key="2">
    <source>
        <dbReference type="ARBA" id="ARBA00023012"/>
    </source>
</evidence>
<dbReference type="Pfam" id="PF00486">
    <property type="entry name" value="Trans_reg_C"/>
    <property type="match status" value="1"/>
</dbReference>
<dbReference type="RefSeq" id="WP_004330344.1">
    <property type="nucleotide sequence ID" value="NC_015501.1"/>
</dbReference>
<dbReference type="Gene3D" id="3.40.50.2300">
    <property type="match status" value="1"/>
</dbReference>
<proteinExistence type="predicted"/>
<dbReference type="SUPFAM" id="SSF52172">
    <property type="entry name" value="CheY-like"/>
    <property type="match status" value="1"/>
</dbReference>
<dbReference type="InterPro" id="IPR039420">
    <property type="entry name" value="WalR-like"/>
</dbReference>
<dbReference type="AlphaFoldDB" id="F4KNC8"/>
<dbReference type="InterPro" id="IPR036388">
    <property type="entry name" value="WH-like_DNA-bd_sf"/>
</dbReference>
<dbReference type="eggNOG" id="COG0745">
    <property type="taxonomic scope" value="Bacteria"/>
</dbReference>
<sequence>MNNKEIRVFLCEDDESLGLMLQEYLIAKDYEVDLFTDGETGLEAFGKKEYSLCLIDVMMPKMDGFELAKQIRDANPNIPIIFVTAKDQKKDVLRGFKLGADDYITKPFSMQELEARIAAIMRRIIGEEHEEQQFYQLGKLLFDTKKQTLTTEDGKVLTLTTKENELLSLFCVFANETLERDYALKTIWADANYFNARSMDVYVTKLRKILKADPSLEIKNVHGKGYRLVTPMREIPKEQIKRV</sequence>
<keyword evidence="9" id="KW-1185">Reference proteome</keyword>
<dbReference type="HOGENOM" id="CLU_000445_30_3_10"/>
<dbReference type="SUPFAM" id="SSF46894">
    <property type="entry name" value="C-terminal effector domain of the bipartite response regulators"/>
    <property type="match status" value="1"/>
</dbReference>
<dbReference type="Gene3D" id="1.10.10.10">
    <property type="entry name" value="Winged helix-like DNA-binding domain superfamily/Winged helix DNA-binding domain"/>
    <property type="match status" value="1"/>
</dbReference>
<dbReference type="InterPro" id="IPR016032">
    <property type="entry name" value="Sig_transdc_resp-reg_C-effctor"/>
</dbReference>
<keyword evidence="2" id="KW-0902">Two-component regulatory system</keyword>
<feature type="domain" description="OmpR/PhoB-type" evidence="7">
    <location>
        <begin position="132"/>
        <end position="230"/>
    </location>
</feature>
<dbReference type="GO" id="GO:0000156">
    <property type="term" value="F:phosphorelay response regulator activity"/>
    <property type="evidence" value="ECO:0007669"/>
    <property type="project" value="TreeGrafter"/>
</dbReference>
<keyword evidence="3 5" id="KW-0238">DNA-binding</keyword>
<evidence type="ECO:0000256" key="5">
    <source>
        <dbReference type="PROSITE-ProRule" id="PRU01091"/>
    </source>
</evidence>
<feature type="domain" description="Response regulatory" evidence="6">
    <location>
        <begin position="7"/>
        <end position="121"/>
    </location>
</feature>
<dbReference type="InterPro" id="IPR001789">
    <property type="entry name" value="Sig_transdc_resp-reg_receiver"/>
</dbReference>
<evidence type="ECO:0000313" key="8">
    <source>
        <dbReference type="EMBL" id="AEE13439.1"/>
    </source>
</evidence>
<dbReference type="PROSITE" id="PS50110">
    <property type="entry name" value="RESPONSE_REGULATORY"/>
    <property type="match status" value="1"/>
</dbReference>
<organism evidence="8 9">
    <name type="scientific">Porphyromonas asaccharolytica (strain ATCC 25260 / DSM 20707 / BCRC 10618 / CCUG 7834 / JCM 6326 / LMG 13178 / VPI 4198 / B440)</name>
    <name type="common">Bacteroides asaccharolyticus</name>
    <dbReference type="NCBI Taxonomy" id="879243"/>
    <lineage>
        <taxon>Bacteria</taxon>
        <taxon>Pseudomonadati</taxon>
        <taxon>Bacteroidota</taxon>
        <taxon>Bacteroidia</taxon>
        <taxon>Bacteroidales</taxon>
        <taxon>Porphyromonadaceae</taxon>
        <taxon>Porphyromonas</taxon>
    </lineage>
</organism>
<feature type="modified residue" description="4-aspartylphosphate" evidence="4">
    <location>
        <position position="56"/>
    </location>
</feature>
<protein>
    <submittedName>
        <fullName evidence="8">Two component transcriptional regulator, winged helix family</fullName>
    </submittedName>
</protein>
<evidence type="ECO:0000259" key="7">
    <source>
        <dbReference type="PROSITE" id="PS51755"/>
    </source>
</evidence>
<dbReference type="CDD" id="cd17574">
    <property type="entry name" value="REC_OmpR"/>
    <property type="match status" value="1"/>
</dbReference>
<dbReference type="SMART" id="SM00448">
    <property type="entry name" value="REC"/>
    <property type="match status" value="1"/>
</dbReference>
<dbReference type="SMART" id="SM00862">
    <property type="entry name" value="Trans_reg_C"/>
    <property type="match status" value="1"/>
</dbReference>
<dbReference type="GO" id="GO:0032993">
    <property type="term" value="C:protein-DNA complex"/>
    <property type="evidence" value="ECO:0007669"/>
    <property type="project" value="TreeGrafter"/>
</dbReference>
<dbReference type="PROSITE" id="PS51755">
    <property type="entry name" value="OMPR_PHOB"/>
    <property type="match status" value="1"/>
</dbReference>
<dbReference type="GO" id="GO:0006355">
    <property type="term" value="P:regulation of DNA-templated transcription"/>
    <property type="evidence" value="ECO:0007669"/>
    <property type="project" value="InterPro"/>
</dbReference>
<dbReference type="InterPro" id="IPR011006">
    <property type="entry name" value="CheY-like_superfamily"/>
</dbReference>
<accession>F4KNC8</accession>
<dbReference type="Gene3D" id="6.10.250.690">
    <property type="match status" value="1"/>
</dbReference>
<dbReference type="Proteomes" id="UP000006545">
    <property type="component" value="Chromosome"/>
</dbReference>
<evidence type="ECO:0000256" key="4">
    <source>
        <dbReference type="PROSITE-ProRule" id="PRU00169"/>
    </source>
</evidence>
<feature type="DNA-binding region" description="OmpR/PhoB-type" evidence="5">
    <location>
        <begin position="132"/>
        <end position="230"/>
    </location>
</feature>
<dbReference type="STRING" id="879243.Poras_1506"/>
<dbReference type="InterPro" id="IPR001867">
    <property type="entry name" value="OmpR/PhoB-type_DNA-bd"/>
</dbReference>
<evidence type="ECO:0000256" key="3">
    <source>
        <dbReference type="ARBA" id="ARBA00023125"/>
    </source>
</evidence>
<dbReference type="GO" id="GO:0000976">
    <property type="term" value="F:transcription cis-regulatory region binding"/>
    <property type="evidence" value="ECO:0007669"/>
    <property type="project" value="TreeGrafter"/>
</dbReference>
<dbReference type="GO" id="GO:0005829">
    <property type="term" value="C:cytosol"/>
    <property type="evidence" value="ECO:0007669"/>
    <property type="project" value="TreeGrafter"/>
</dbReference>
<dbReference type="PANTHER" id="PTHR48111">
    <property type="entry name" value="REGULATOR OF RPOS"/>
    <property type="match status" value="1"/>
</dbReference>
<evidence type="ECO:0000259" key="6">
    <source>
        <dbReference type="PROSITE" id="PS50110"/>
    </source>
</evidence>
<dbReference type="OrthoDB" id="9790442at2"/>
<dbReference type="EMBL" id="CP002689">
    <property type="protein sequence ID" value="AEE13439.1"/>
    <property type="molecule type" value="Genomic_DNA"/>
</dbReference>
<dbReference type="PANTHER" id="PTHR48111:SF40">
    <property type="entry name" value="PHOSPHATE REGULON TRANSCRIPTIONAL REGULATORY PROTEIN PHOB"/>
    <property type="match status" value="1"/>
</dbReference>
<dbReference type="KEGG" id="pah:Poras_1506"/>
<dbReference type="CDD" id="cd00383">
    <property type="entry name" value="trans_reg_C"/>
    <property type="match status" value="1"/>
</dbReference>
<dbReference type="Pfam" id="PF00072">
    <property type="entry name" value="Response_reg"/>
    <property type="match status" value="1"/>
</dbReference>
<keyword evidence="1 4" id="KW-0597">Phosphoprotein</keyword>
<reference evidence="9" key="1">
    <citation type="submission" date="2011-04" db="EMBL/GenBank/DDBJ databases">
        <title>The complete genome of Porphyromonas asaccharolytica DSM 20707.</title>
        <authorList>
            <person name="Lucas S."/>
            <person name="Han J."/>
            <person name="Lapidus A."/>
            <person name="Bruce D."/>
            <person name="Goodwin L."/>
            <person name="Pitluck S."/>
            <person name="Peters L."/>
            <person name="Kyrpides N."/>
            <person name="Mavromatis K."/>
            <person name="Ivanova N."/>
            <person name="Ovchinnikova G."/>
            <person name="Pagani I."/>
            <person name="Lu M."/>
            <person name="Detter J.C."/>
            <person name="Tapia R."/>
            <person name="Han C."/>
            <person name="Land M."/>
            <person name="Hauser L."/>
            <person name="Markowitz V."/>
            <person name="Cheng J.-F."/>
            <person name="Hugenholtz P."/>
            <person name="Woyke T."/>
            <person name="Wu D."/>
            <person name="Gronow S."/>
            <person name="Wellnitz S."/>
            <person name="Brambilla E."/>
            <person name="Klenk H.-P."/>
            <person name="Eisen J.A."/>
        </authorList>
    </citation>
    <scope>NUCLEOTIDE SEQUENCE [LARGE SCALE GENOMIC DNA]</scope>
    <source>
        <strain evidence="9">ATCC 25260 / DSM 20707 / VPI 4198</strain>
    </source>
</reference>
<evidence type="ECO:0000313" key="9">
    <source>
        <dbReference type="Proteomes" id="UP000006545"/>
    </source>
</evidence>
<name>F4KNC8_PORAD</name>
<gene>
    <name evidence="8" type="ordered locus">Poras_1506</name>
</gene>